<keyword evidence="1" id="KW-0812">Transmembrane</keyword>
<evidence type="ECO:0000313" key="2">
    <source>
        <dbReference type="EMBL" id="EST11158.1"/>
    </source>
</evidence>
<accession>V6IVE6</accession>
<keyword evidence="1" id="KW-0472">Membrane</keyword>
<dbReference type="PATRIC" id="fig|1395513.3.peg.2661"/>
<feature type="transmembrane region" description="Helical" evidence="1">
    <location>
        <begin position="14"/>
        <end position="38"/>
    </location>
</feature>
<sequence length="73" mass="8247">MPNKKIKNKDINNIIGNVLIFFCLIVMIGGIIVSFILWLTTKNLISILPGFVGIPGLAFNIYLISREKTRKQE</sequence>
<name>V6IVE6_9BACL</name>
<protein>
    <submittedName>
        <fullName evidence="2">Uncharacterized protein</fullName>
    </submittedName>
</protein>
<organism evidence="2 3">
    <name type="scientific">Sporolactobacillus laevolacticus DSM 442</name>
    <dbReference type="NCBI Taxonomy" id="1395513"/>
    <lineage>
        <taxon>Bacteria</taxon>
        <taxon>Bacillati</taxon>
        <taxon>Bacillota</taxon>
        <taxon>Bacilli</taxon>
        <taxon>Bacillales</taxon>
        <taxon>Sporolactobacillaceae</taxon>
        <taxon>Sporolactobacillus</taxon>
    </lineage>
</organism>
<dbReference type="EMBL" id="AWTC01000013">
    <property type="protein sequence ID" value="EST11158.1"/>
    <property type="molecule type" value="Genomic_DNA"/>
</dbReference>
<evidence type="ECO:0000313" key="3">
    <source>
        <dbReference type="Proteomes" id="UP000018296"/>
    </source>
</evidence>
<keyword evidence="3" id="KW-1185">Reference proteome</keyword>
<evidence type="ECO:0000256" key="1">
    <source>
        <dbReference type="SAM" id="Phobius"/>
    </source>
</evidence>
<keyword evidence="1" id="KW-1133">Transmembrane helix</keyword>
<comment type="caution">
    <text evidence="2">The sequence shown here is derived from an EMBL/GenBank/DDBJ whole genome shotgun (WGS) entry which is preliminary data.</text>
</comment>
<dbReference type="OrthoDB" id="1937669at2"/>
<dbReference type="RefSeq" id="WP_023510861.1">
    <property type="nucleotide sequence ID" value="NZ_AWTC01000013.1"/>
</dbReference>
<reference evidence="2 3" key="1">
    <citation type="journal article" date="2013" name="Genome Announc.">
        <title>Genome Sequence of Sporolactobacillus laevolacticus DSM442, an Efficient Polymer-Grade D-Lactate Producer from Agricultural Waste Cottonseed as a Nitrogen Source.</title>
        <authorList>
            <person name="Wang H."/>
            <person name="Wang L."/>
            <person name="Ju J."/>
            <person name="Yu B."/>
            <person name="Ma Y."/>
        </authorList>
    </citation>
    <scope>NUCLEOTIDE SEQUENCE [LARGE SCALE GENOMIC DNA]</scope>
    <source>
        <strain evidence="2 3">DSM 442</strain>
    </source>
</reference>
<gene>
    <name evidence="2" type="ORF">P343_13110</name>
</gene>
<dbReference type="AlphaFoldDB" id="V6IVE6"/>
<dbReference type="Proteomes" id="UP000018296">
    <property type="component" value="Unassembled WGS sequence"/>
</dbReference>
<proteinExistence type="predicted"/>
<feature type="transmembrane region" description="Helical" evidence="1">
    <location>
        <begin position="44"/>
        <end position="64"/>
    </location>
</feature>